<evidence type="ECO:0000313" key="4">
    <source>
        <dbReference type="Proteomes" id="UP000629468"/>
    </source>
</evidence>
<dbReference type="AlphaFoldDB" id="A0A8H7C3B6"/>
<comment type="caution">
    <text evidence="3">The sequence shown here is derived from an EMBL/GenBank/DDBJ whole genome shotgun (WGS) entry which is preliminary data.</text>
</comment>
<dbReference type="Gene3D" id="1.20.1280.50">
    <property type="match status" value="1"/>
</dbReference>
<gene>
    <name evidence="3" type="ORF">Agabi119p4_9694</name>
</gene>
<dbReference type="Proteomes" id="UP000629468">
    <property type="component" value="Unassembled WGS sequence"/>
</dbReference>
<dbReference type="InterPro" id="IPR001810">
    <property type="entry name" value="F-box_dom"/>
</dbReference>
<feature type="domain" description="F-box" evidence="2">
    <location>
        <begin position="60"/>
        <end position="135"/>
    </location>
</feature>
<keyword evidence="1" id="KW-0175">Coiled coil</keyword>
<dbReference type="Pfam" id="PF12937">
    <property type="entry name" value="F-box-like"/>
    <property type="match status" value="1"/>
</dbReference>
<evidence type="ECO:0000313" key="3">
    <source>
        <dbReference type="EMBL" id="KAF7761702.1"/>
    </source>
</evidence>
<dbReference type="EMBL" id="JABXXO010000013">
    <property type="protein sequence ID" value="KAF7761702.1"/>
    <property type="molecule type" value="Genomic_DNA"/>
</dbReference>
<accession>A0A8H7C3B6</accession>
<proteinExistence type="predicted"/>
<feature type="coiled-coil region" evidence="1">
    <location>
        <begin position="23"/>
        <end position="57"/>
    </location>
</feature>
<sequence>MSIAECPRCGYHLAKAEVKVEEVPALQAEVRRLKDLIPRLQEETAVLLRRINNAQEKTRNLPFEVLSKIFLFVRPPTDFTAHEPKIYGVDDPSRPPLTGYHDPAEDFHYTLATVSHRWRQVVFSTPQLWTSISLRVLNTSTEFNTSLLDLHFKNASDLPISIQIDFSNPTFLFESDPSQRSDTLVRLQPLAKAMFGENSDQVQSLFLIQPPAEWLSFVSGSLSRCKSMSTYWPSSEPHCKYFFNFHDLPCLQHVKLIGSDFPLTLPTTTSSLQLSFIELYKSIRLLMELPNLVTFESTHHWNESLDYGDVTKPIVLHGLENLTWDAQHIDYMHGFLRHVRFDNLRTLQWYEGRLFWSDASEEGESLRLAFFSALPSTLSSLTFNETALHSHAILNLLYCVPQLTELHFINYHSSVVEDTIKAIGRSLTNTGTPSSSLTVLPNLCVLSLSNAKNFGGRTLEPFVLIQLLETLLNAASPRPRQFQLTTHSEVTWHSDALDKVRTLLSSGLDAKITFDVDGFKSEMS</sequence>
<protein>
    <recommendedName>
        <fullName evidence="2">F-box domain-containing protein</fullName>
    </recommendedName>
</protein>
<evidence type="ECO:0000259" key="2">
    <source>
        <dbReference type="Pfam" id="PF12937"/>
    </source>
</evidence>
<organism evidence="3 4">
    <name type="scientific">Agaricus bisporus var. burnettii</name>
    <dbReference type="NCBI Taxonomy" id="192524"/>
    <lineage>
        <taxon>Eukaryota</taxon>
        <taxon>Fungi</taxon>
        <taxon>Dikarya</taxon>
        <taxon>Basidiomycota</taxon>
        <taxon>Agaricomycotina</taxon>
        <taxon>Agaricomycetes</taxon>
        <taxon>Agaricomycetidae</taxon>
        <taxon>Agaricales</taxon>
        <taxon>Agaricineae</taxon>
        <taxon>Agaricaceae</taxon>
        <taxon>Agaricus</taxon>
    </lineage>
</organism>
<name>A0A8H7C3B6_AGABI</name>
<evidence type="ECO:0000256" key="1">
    <source>
        <dbReference type="SAM" id="Coils"/>
    </source>
</evidence>
<reference evidence="3 4" key="1">
    <citation type="journal article" name="Sci. Rep.">
        <title>Telomere-to-telomere assembled and centromere annotated genomes of the two main subspecies of the button mushroom Agaricus bisporus reveal especially polymorphic chromosome ends.</title>
        <authorList>
            <person name="Sonnenberg A.S.M."/>
            <person name="Sedaghat-Telgerd N."/>
            <person name="Lavrijssen B."/>
            <person name="Ohm R.A."/>
            <person name="Hendrickx P.M."/>
            <person name="Scholtmeijer K."/>
            <person name="Baars J.J.P."/>
            <person name="van Peer A."/>
        </authorList>
    </citation>
    <scope>NUCLEOTIDE SEQUENCE [LARGE SCALE GENOMIC DNA]</scope>
    <source>
        <strain evidence="3 4">H119_p4</strain>
    </source>
</reference>